<dbReference type="PANTHER" id="PTHR43311">
    <property type="entry name" value="GLUTAMATE--TRNA LIGASE"/>
    <property type="match status" value="1"/>
</dbReference>
<reference evidence="7 8" key="1">
    <citation type="submission" date="2017-09" db="EMBL/GenBank/DDBJ databases">
        <title>Depth-based differentiation of microbial function through sediment-hosted aquifers and enrichment of novel symbionts in the deep terrestrial subsurface.</title>
        <authorList>
            <person name="Probst A.J."/>
            <person name="Ladd B."/>
            <person name="Jarett J.K."/>
            <person name="Geller-Mcgrath D.E."/>
            <person name="Sieber C.M."/>
            <person name="Emerson J.B."/>
            <person name="Anantharaman K."/>
            <person name="Thomas B.C."/>
            <person name="Malmstrom R."/>
            <person name="Stieglmeier M."/>
            <person name="Klingl A."/>
            <person name="Woyke T."/>
            <person name="Ryan C.M."/>
            <person name="Banfield J.F."/>
        </authorList>
    </citation>
    <scope>NUCLEOTIDE SEQUENCE [LARGE SCALE GENOMIC DNA]</scope>
    <source>
        <strain evidence="7">CG_4_10_14_0_8_um_filter_42_10</strain>
    </source>
</reference>
<dbReference type="AlphaFoldDB" id="A0A2M7RJT1"/>
<feature type="non-terminal residue" evidence="7">
    <location>
        <position position="1"/>
    </location>
</feature>
<keyword evidence="5" id="KW-0030">Aminoacyl-tRNA synthetase</keyword>
<feature type="domain" description="Aminoacyl-tRNA synthetase class I anticodon-binding" evidence="6">
    <location>
        <begin position="33"/>
        <end position="180"/>
    </location>
</feature>
<dbReference type="Gene3D" id="1.10.10.350">
    <property type="match status" value="1"/>
</dbReference>
<organism evidence="7 8">
    <name type="scientific">Candidatus Kerfeldbacteria bacterium CG_4_10_14_0_8_um_filter_42_10</name>
    <dbReference type="NCBI Taxonomy" id="2014248"/>
    <lineage>
        <taxon>Bacteria</taxon>
        <taxon>Candidatus Kerfeldiibacteriota</taxon>
    </lineage>
</organism>
<evidence type="ECO:0000313" key="7">
    <source>
        <dbReference type="EMBL" id="PIY97000.1"/>
    </source>
</evidence>
<dbReference type="Pfam" id="PF19269">
    <property type="entry name" value="Anticodon_2"/>
    <property type="match status" value="1"/>
</dbReference>
<dbReference type="GO" id="GO:0004818">
    <property type="term" value="F:glutamate-tRNA ligase activity"/>
    <property type="evidence" value="ECO:0007669"/>
    <property type="project" value="TreeGrafter"/>
</dbReference>
<dbReference type="InterPro" id="IPR020061">
    <property type="entry name" value="Glu_tRNA_lig_a-bdl"/>
</dbReference>
<evidence type="ECO:0000256" key="1">
    <source>
        <dbReference type="ARBA" id="ARBA00022598"/>
    </source>
</evidence>
<evidence type="ECO:0000259" key="6">
    <source>
        <dbReference type="Pfam" id="PF19269"/>
    </source>
</evidence>
<dbReference type="InterPro" id="IPR020752">
    <property type="entry name" value="Glu-tRNA-synth_I_codon-bd_sub1"/>
</dbReference>
<dbReference type="GO" id="GO:0000049">
    <property type="term" value="F:tRNA binding"/>
    <property type="evidence" value="ECO:0007669"/>
    <property type="project" value="InterPro"/>
</dbReference>
<dbReference type="GO" id="GO:0005829">
    <property type="term" value="C:cytosol"/>
    <property type="evidence" value="ECO:0007669"/>
    <property type="project" value="TreeGrafter"/>
</dbReference>
<name>A0A2M7RJT1_9BACT</name>
<evidence type="ECO:0000256" key="5">
    <source>
        <dbReference type="ARBA" id="ARBA00023146"/>
    </source>
</evidence>
<accession>A0A2M7RJT1</accession>
<dbReference type="InterPro" id="IPR020751">
    <property type="entry name" value="aa-tRNA-synth_I_codon-bd_sub2"/>
</dbReference>
<dbReference type="Gene3D" id="1.10.8.70">
    <property type="entry name" value="Glutamate-tRNA synthetase, class I, anticodon-binding domain 1"/>
    <property type="match status" value="1"/>
</dbReference>
<dbReference type="SUPFAM" id="SSF48163">
    <property type="entry name" value="An anticodon-binding domain of class I aminoacyl-tRNA synthetases"/>
    <property type="match status" value="1"/>
</dbReference>
<proteinExistence type="predicted"/>
<evidence type="ECO:0000256" key="4">
    <source>
        <dbReference type="ARBA" id="ARBA00022917"/>
    </source>
</evidence>
<dbReference type="PANTHER" id="PTHR43311:SF1">
    <property type="entry name" value="GLUTAMYL-Q TRNA(ASP) SYNTHETASE"/>
    <property type="match status" value="1"/>
</dbReference>
<evidence type="ECO:0000313" key="8">
    <source>
        <dbReference type="Proteomes" id="UP000230779"/>
    </source>
</evidence>
<dbReference type="GO" id="GO:0005524">
    <property type="term" value="F:ATP binding"/>
    <property type="evidence" value="ECO:0007669"/>
    <property type="project" value="UniProtKB-KW"/>
</dbReference>
<dbReference type="InterPro" id="IPR045462">
    <property type="entry name" value="aa-tRNA-synth_I_cd-bd"/>
</dbReference>
<keyword evidence="1 7" id="KW-0436">Ligase</keyword>
<keyword evidence="2" id="KW-0547">Nucleotide-binding</keyword>
<dbReference type="GO" id="GO:0006424">
    <property type="term" value="P:glutamyl-tRNA aminoacylation"/>
    <property type="evidence" value="ECO:0007669"/>
    <property type="project" value="TreeGrafter"/>
</dbReference>
<dbReference type="EMBL" id="PFMD01000022">
    <property type="protein sequence ID" value="PIY97000.1"/>
    <property type="molecule type" value="Genomic_DNA"/>
</dbReference>
<protein>
    <submittedName>
        <fullName evidence="7">Glutamate--tRNA ligase</fullName>
    </submittedName>
</protein>
<sequence length="191" mass="22070">FDLKNIHKGGAVFSQKRLDWMNGQYIRKISLDEFYNLALPFLKNYELNLKDEEYIKKAIALEKERIKNLNELPGAVSLFFQNELLYDPYLLIWKKTAKAEIKRNLETAGTFFQELPEKEFTAEKIEQKMKGLIATQKLNTGAILWPLRVALTGRESSPGPFEVAAVLRKEKVLKRINEALERLADDLPKKG</sequence>
<keyword evidence="4" id="KW-0648">Protein biosynthesis</keyword>
<comment type="caution">
    <text evidence="7">The sequence shown here is derived from an EMBL/GenBank/DDBJ whole genome shotgun (WGS) entry which is preliminary data.</text>
</comment>
<evidence type="ECO:0000256" key="3">
    <source>
        <dbReference type="ARBA" id="ARBA00022840"/>
    </source>
</evidence>
<dbReference type="InterPro" id="IPR049940">
    <property type="entry name" value="GluQ/Sye"/>
</dbReference>
<dbReference type="InterPro" id="IPR008925">
    <property type="entry name" value="aa_tRNA-synth_I_cd-bd_sf"/>
</dbReference>
<gene>
    <name evidence="7" type="ORF">COY66_01765</name>
</gene>
<dbReference type="Proteomes" id="UP000230779">
    <property type="component" value="Unassembled WGS sequence"/>
</dbReference>
<keyword evidence="3" id="KW-0067">ATP-binding</keyword>
<evidence type="ECO:0000256" key="2">
    <source>
        <dbReference type="ARBA" id="ARBA00022741"/>
    </source>
</evidence>
<dbReference type="Gene3D" id="1.10.1160.10">
    <property type="entry name" value="Glutamyl-trna Synthetase, Domain 2"/>
    <property type="match status" value="1"/>
</dbReference>